<dbReference type="CDD" id="cd07012">
    <property type="entry name" value="PBP2_Bug_TTT"/>
    <property type="match status" value="1"/>
</dbReference>
<evidence type="ECO:0000256" key="1">
    <source>
        <dbReference type="ARBA" id="ARBA00006987"/>
    </source>
</evidence>
<dbReference type="InterPro" id="IPR005064">
    <property type="entry name" value="BUG"/>
</dbReference>
<dbReference type="EMBL" id="APVH01000066">
    <property type="protein sequence ID" value="EPX75825.1"/>
    <property type="molecule type" value="Genomic_DNA"/>
</dbReference>
<dbReference type="HOGENOM" id="CLU_045683_1_2_5"/>
<dbReference type="Gene3D" id="3.40.190.150">
    <property type="entry name" value="Bordetella uptake gene, domain 1"/>
    <property type="match status" value="1"/>
</dbReference>
<sequence>MTERIVQWSRREVTANAKTGGHLMKRFILGAASALVLGASGALAQDYPTKEIQGIIQWGAGGSTDTVMRSVTPHAEEILGGTVVLQNMTGAVGAIALNHVADSAADGYTLLMGAENPLLYKVMGLGERDYSAFTPVSILARGTPILVANTEAPFDDYAGMMDYIAENPGEVRFGATGPGGLPSVITGMIESVEGGLDVISVPYDGDGPALTALQGGAIDVMPAVLGASIEGIRAGNMKPLAVFDTQANDKLPDVPAVTSFNEDYNTYLPWGPFFGVFVPEGTPEDVVEKLSNAYNEAAQNPEFTELMDSRGYSIMAISGDEAEQFLTDWQQGTTWLLQDAGLTKNSPEDFGIARPGE</sequence>
<dbReference type="PIRSF" id="PIRSF017082">
    <property type="entry name" value="YflP"/>
    <property type="match status" value="1"/>
</dbReference>
<keyword evidence="4" id="KW-1185">Reference proteome</keyword>
<evidence type="ECO:0000313" key="3">
    <source>
        <dbReference type="EMBL" id="EPX75825.1"/>
    </source>
</evidence>
<evidence type="ECO:0000313" key="4">
    <source>
        <dbReference type="Proteomes" id="UP000015347"/>
    </source>
</evidence>
<dbReference type="eggNOG" id="COG3181">
    <property type="taxonomic scope" value="Bacteria"/>
</dbReference>
<comment type="caution">
    <text evidence="3">The sequence shown here is derived from an EMBL/GenBank/DDBJ whole genome shotgun (WGS) entry which is preliminary data.</text>
</comment>
<proteinExistence type="inferred from homology"/>
<dbReference type="InterPro" id="IPR042100">
    <property type="entry name" value="Bug_dom1"/>
</dbReference>
<dbReference type="PANTHER" id="PTHR42928">
    <property type="entry name" value="TRICARBOXYLATE-BINDING PROTEIN"/>
    <property type="match status" value="1"/>
</dbReference>
<comment type="similarity">
    <text evidence="1">Belongs to the UPF0065 (bug) family.</text>
</comment>
<evidence type="ECO:0000256" key="2">
    <source>
        <dbReference type="SAM" id="SignalP"/>
    </source>
</evidence>
<feature type="chain" id="PRO_5004555874" evidence="2">
    <location>
        <begin position="45"/>
        <end position="357"/>
    </location>
</feature>
<reference evidence="4" key="1">
    <citation type="journal article" date="2014" name="Stand. Genomic Sci.">
        <title>Genome sequence of the exopolysaccharide-producing Salipiger mucosus type strain (DSM 16094(T)), a moderately halophilic member of the Roseobacter clade.</title>
        <authorList>
            <person name="Riedel T."/>
            <person name="Spring S."/>
            <person name="Fiebig A."/>
            <person name="Petersen J."/>
            <person name="Kyrpides N.C."/>
            <person name="Goker M."/>
            <person name="Klenk H.P."/>
        </authorList>
    </citation>
    <scope>NUCLEOTIDE SEQUENCE [LARGE SCALE GENOMIC DNA]</scope>
    <source>
        <strain evidence="4">DSM 16094</strain>
    </source>
</reference>
<dbReference type="Gene3D" id="3.40.190.10">
    <property type="entry name" value="Periplasmic binding protein-like II"/>
    <property type="match status" value="1"/>
</dbReference>
<feature type="signal peptide" evidence="2">
    <location>
        <begin position="1"/>
        <end position="44"/>
    </location>
</feature>
<dbReference type="Proteomes" id="UP000015347">
    <property type="component" value="Unassembled WGS sequence"/>
</dbReference>
<dbReference type="AlphaFoldDB" id="S9RCH1"/>
<name>S9RCH1_9RHOB</name>
<dbReference type="PANTHER" id="PTHR42928:SF5">
    <property type="entry name" value="BLR1237 PROTEIN"/>
    <property type="match status" value="1"/>
</dbReference>
<accession>S9RCH1</accession>
<keyword evidence="2" id="KW-0732">Signal</keyword>
<protein>
    <submittedName>
        <fullName evidence="3">Tricarboxylate transport protein TctC</fullName>
    </submittedName>
</protein>
<gene>
    <name evidence="3" type="ORF">Salmuc_03112</name>
</gene>
<dbReference type="STRING" id="1123237.Salmuc_03112"/>
<dbReference type="Pfam" id="PF03401">
    <property type="entry name" value="TctC"/>
    <property type="match status" value="1"/>
</dbReference>
<organism evidence="3 4">
    <name type="scientific">Salipiger mucosus DSM 16094</name>
    <dbReference type="NCBI Taxonomy" id="1123237"/>
    <lineage>
        <taxon>Bacteria</taxon>
        <taxon>Pseudomonadati</taxon>
        <taxon>Pseudomonadota</taxon>
        <taxon>Alphaproteobacteria</taxon>
        <taxon>Rhodobacterales</taxon>
        <taxon>Roseobacteraceae</taxon>
        <taxon>Salipiger</taxon>
    </lineage>
</organism>